<keyword evidence="2" id="KW-0812">Transmembrane</keyword>
<keyword evidence="2" id="KW-1133">Transmembrane helix</keyword>
<name>A0ABV9T824_9BACT</name>
<keyword evidence="2" id="KW-0472">Membrane</keyword>
<dbReference type="EMBL" id="JBHSJJ010000025">
    <property type="protein sequence ID" value="MFC4874953.1"/>
    <property type="molecule type" value="Genomic_DNA"/>
</dbReference>
<reference evidence="4" key="1">
    <citation type="journal article" date="2019" name="Int. J. Syst. Evol. Microbiol.">
        <title>The Global Catalogue of Microorganisms (GCM) 10K type strain sequencing project: providing services to taxonomists for standard genome sequencing and annotation.</title>
        <authorList>
            <consortium name="The Broad Institute Genomics Platform"/>
            <consortium name="The Broad Institute Genome Sequencing Center for Infectious Disease"/>
            <person name="Wu L."/>
            <person name="Ma J."/>
        </authorList>
    </citation>
    <scope>NUCLEOTIDE SEQUENCE [LARGE SCALE GENOMIC DNA]</scope>
    <source>
        <strain evidence="4">CGMCC 4.7466</strain>
    </source>
</reference>
<feature type="transmembrane region" description="Helical" evidence="2">
    <location>
        <begin position="43"/>
        <end position="64"/>
    </location>
</feature>
<protein>
    <submittedName>
        <fullName evidence="3">Uncharacterized protein</fullName>
    </submittedName>
</protein>
<evidence type="ECO:0000256" key="2">
    <source>
        <dbReference type="SAM" id="Phobius"/>
    </source>
</evidence>
<proteinExistence type="predicted"/>
<dbReference type="Proteomes" id="UP001595818">
    <property type="component" value="Unassembled WGS sequence"/>
</dbReference>
<sequence>MAKKFQNIDQLFKEHLRDYEISPSPSTWERLDNRMSGNRKPGWLIWGRWAAAMLVVGTFSYLLWQYQPTPVPAETNEVAEISPTQAPPTLPDSENTATVENDSEKAPDGPMAPRLAESAGTGPVQKTTNRQKNDKPKHRQQEAPVLQEASSADPVPLAENLPQEWQEPLDLDIPPLELDDLIADSFGSSEVAYKVRIVSRGYAISPDKETLVDGIENKIGGFFNKVDQGFAEIQDAKNNLLVSLTTKKEKNRK</sequence>
<evidence type="ECO:0000256" key="1">
    <source>
        <dbReference type="SAM" id="MobiDB-lite"/>
    </source>
</evidence>
<organism evidence="3 4">
    <name type="scientific">Negadavirga shengliensis</name>
    <dbReference type="NCBI Taxonomy" id="1389218"/>
    <lineage>
        <taxon>Bacteria</taxon>
        <taxon>Pseudomonadati</taxon>
        <taxon>Bacteroidota</taxon>
        <taxon>Cytophagia</taxon>
        <taxon>Cytophagales</taxon>
        <taxon>Cyclobacteriaceae</taxon>
        <taxon>Negadavirga</taxon>
    </lineage>
</organism>
<comment type="caution">
    <text evidence="3">The sequence shown here is derived from an EMBL/GenBank/DDBJ whole genome shotgun (WGS) entry which is preliminary data.</text>
</comment>
<evidence type="ECO:0000313" key="4">
    <source>
        <dbReference type="Proteomes" id="UP001595818"/>
    </source>
</evidence>
<dbReference type="RefSeq" id="WP_377069306.1">
    <property type="nucleotide sequence ID" value="NZ_JBHSJJ010000025.1"/>
</dbReference>
<gene>
    <name evidence="3" type="ORF">ACFPFU_24835</name>
</gene>
<feature type="region of interest" description="Disordered" evidence="1">
    <location>
        <begin position="76"/>
        <end position="154"/>
    </location>
</feature>
<evidence type="ECO:0000313" key="3">
    <source>
        <dbReference type="EMBL" id="MFC4874953.1"/>
    </source>
</evidence>
<keyword evidence="4" id="KW-1185">Reference proteome</keyword>
<accession>A0ABV9T824</accession>